<gene>
    <name evidence="2" type="ORF">SAMN05216269_10581</name>
</gene>
<dbReference type="AlphaFoldDB" id="A0A1M7JTR5"/>
<dbReference type="EMBL" id="FRCL01000005">
    <property type="protein sequence ID" value="SHM56406.1"/>
    <property type="molecule type" value="Genomic_DNA"/>
</dbReference>
<feature type="chain" id="PRO_5013223709" description="Lipoprotein" evidence="1">
    <location>
        <begin position="21"/>
        <end position="213"/>
    </location>
</feature>
<keyword evidence="1" id="KW-0732">Signal</keyword>
<evidence type="ECO:0000313" key="3">
    <source>
        <dbReference type="Proteomes" id="UP000184092"/>
    </source>
</evidence>
<protein>
    <recommendedName>
        <fullName evidence="4">Lipoprotein</fullName>
    </recommendedName>
</protein>
<accession>A0A1M7JTR5</accession>
<evidence type="ECO:0008006" key="4">
    <source>
        <dbReference type="Google" id="ProtNLM"/>
    </source>
</evidence>
<dbReference type="STRING" id="178356.SAMN05216269_10581"/>
<dbReference type="Proteomes" id="UP000184092">
    <property type="component" value="Unassembled WGS sequence"/>
</dbReference>
<proteinExistence type="predicted"/>
<evidence type="ECO:0000256" key="1">
    <source>
        <dbReference type="SAM" id="SignalP"/>
    </source>
</evidence>
<keyword evidence="3" id="KW-1185">Reference proteome</keyword>
<evidence type="ECO:0000313" key="2">
    <source>
        <dbReference type="EMBL" id="SHM56406.1"/>
    </source>
</evidence>
<name>A0A1M7JTR5_9FLAO</name>
<reference evidence="3" key="1">
    <citation type="submission" date="2016-11" db="EMBL/GenBank/DDBJ databases">
        <authorList>
            <person name="Varghese N."/>
            <person name="Submissions S."/>
        </authorList>
    </citation>
    <scope>NUCLEOTIDE SEQUENCE [LARGE SCALE GENOMIC DNA]</scope>
    <source>
        <strain evidence="3">CGMCC 1.2749</strain>
    </source>
</reference>
<feature type="signal peptide" evidence="1">
    <location>
        <begin position="1"/>
        <end position="20"/>
    </location>
</feature>
<sequence length="213" mass="23597">MRILKIIFLSSCALLLNSCASGYKSIDPKNINYVSKNATNDVSLEYKYDLLDNKYAKKEKSKTVKLIAIKVTNNSDRDLVFGTDISLSYENDATLYLMEKETIYKTLKQSPASYLWFLLLSPIQIYKTETNSYNNPGTTSSFPVGLILGPGIAGGNMIVASSANKKFNADLNDYNINGKTIKKGETVYGLVGINSNNFDAIKIKVQTPLAFLK</sequence>
<dbReference type="RefSeq" id="WP_073207951.1">
    <property type="nucleotide sequence ID" value="NZ_FRCL01000005.1"/>
</dbReference>
<organism evidence="2 3">
    <name type="scientific">Flavobacterium xinjiangense</name>
    <dbReference type="NCBI Taxonomy" id="178356"/>
    <lineage>
        <taxon>Bacteria</taxon>
        <taxon>Pseudomonadati</taxon>
        <taxon>Bacteroidota</taxon>
        <taxon>Flavobacteriia</taxon>
        <taxon>Flavobacteriales</taxon>
        <taxon>Flavobacteriaceae</taxon>
        <taxon>Flavobacterium</taxon>
    </lineage>
</organism>
<dbReference type="OrthoDB" id="798271at2"/>